<organism evidence="1 2">
    <name type="scientific">Pedobacter lithocola</name>
    <dbReference type="NCBI Taxonomy" id="1908239"/>
    <lineage>
        <taxon>Bacteria</taxon>
        <taxon>Pseudomonadati</taxon>
        <taxon>Bacteroidota</taxon>
        <taxon>Sphingobacteriia</taxon>
        <taxon>Sphingobacteriales</taxon>
        <taxon>Sphingobacteriaceae</taxon>
        <taxon>Pedobacter</taxon>
    </lineage>
</organism>
<evidence type="ECO:0000313" key="2">
    <source>
        <dbReference type="Proteomes" id="UP001595789"/>
    </source>
</evidence>
<protein>
    <submittedName>
        <fullName evidence="1">Uncharacterized protein</fullName>
    </submittedName>
</protein>
<name>A0ABV8PD24_9SPHI</name>
<proteinExistence type="predicted"/>
<comment type="caution">
    <text evidence="1">The sequence shown here is derived from an EMBL/GenBank/DDBJ whole genome shotgun (WGS) entry which is preliminary data.</text>
</comment>
<evidence type="ECO:0000313" key="1">
    <source>
        <dbReference type="EMBL" id="MFC4211892.1"/>
    </source>
</evidence>
<reference evidence="2" key="1">
    <citation type="journal article" date="2019" name="Int. J. Syst. Evol. Microbiol.">
        <title>The Global Catalogue of Microorganisms (GCM) 10K type strain sequencing project: providing services to taxonomists for standard genome sequencing and annotation.</title>
        <authorList>
            <consortium name="The Broad Institute Genomics Platform"/>
            <consortium name="The Broad Institute Genome Sequencing Center for Infectious Disease"/>
            <person name="Wu L."/>
            <person name="Ma J."/>
        </authorList>
    </citation>
    <scope>NUCLEOTIDE SEQUENCE [LARGE SCALE GENOMIC DNA]</scope>
    <source>
        <strain evidence="2">CCM 8691</strain>
    </source>
</reference>
<dbReference type="Proteomes" id="UP001595789">
    <property type="component" value="Unassembled WGS sequence"/>
</dbReference>
<gene>
    <name evidence="1" type="ORF">ACFOWA_11905</name>
</gene>
<dbReference type="RefSeq" id="WP_378985386.1">
    <property type="nucleotide sequence ID" value="NZ_JBHSBW010000011.1"/>
</dbReference>
<accession>A0ABV8PD24</accession>
<sequence length="238" mass="27117">MPANKNFNPSKSSVCILRQLALTDISANLPFIKNQHMKLSFASLIILMIVSCKSQTKTDLLSLKLDADISSLVLQDKELKKDFERNYGLASLTTSKLDGYAIGDVKLNTYDYPNGNLADYNRLSIFKSSKQKNNYLGFNNSSVNQEETKSIVGYLKKTYPAYQKSDTKGNGESFFWDIPKLDAWIFIYQGISTDKNDKNFFSTNFIFVRKGTRLENSTDAKVITIMDYYKMMFPDVIK</sequence>
<dbReference type="EMBL" id="JBHSBW010000011">
    <property type="protein sequence ID" value="MFC4211892.1"/>
    <property type="molecule type" value="Genomic_DNA"/>
</dbReference>
<keyword evidence="2" id="KW-1185">Reference proteome</keyword>